<feature type="transmembrane region" description="Helical" evidence="9">
    <location>
        <begin position="48"/>
        <end position="66"/>
    </location>
</feature>
<keyword evidence="5 9" id="KW-0812">Transmembrane</keyword>
<keyword evidence="2 9" id="KW-0813">Transport</keyword>
<feature type="transmembrane region" description="Helical" evidence="9">
    <location>
        <begin position="86"/>
        <end position="108"/>
    </location>
</feature>
<evidence type="ECO:0000256" key="1">
    <source>
        <dbReference type="ARBA" id="ARBA00004429"/>
    </source>
</evidence>
<dbReference type="Proteomes" id="UP000245474">
    <property type="component" value="Unassembled WGS sequence"/>
</dbReference>
<name>A0A2U2N989_9GAMM</name>
<dbReference type="GO" id="GO:0015740">
    <property type="term" value="P:C4-dicarboxylate transport"/>
    <property type="evidence" value="ECO:0007669"/>
    <property type="project" value="TreeGrafter"/>
</dbReference>
<accession>A0A2U2N989</accession>
<evidence type="ECO:0000313" key="12">
    <source>
        <dbReference type="Proteomes" id="UP000245474"/>
    </source>
</evidence>
<comment type="similarity">
    <text evidence="8 9">Belongs to the TRAP transporter small permease family.</text>
</comment>
<dbReference type="PANTHER" id="PTHR35011:SF2">
    <property type="entry name" value="2,3-DIKETO-L-GULONATE TRAP TRANSPORTER SMALL PERMEASE PROTEIN YIAM"/>
    <property type="match status" value="1"/>
</dbReference>
<comment type="function">
    <text evidence="9">Part of the tripartite ATP-independent periplasmic (TRAP) transport system.</text>
</comment>
<evidence type="ECO:0000256" key="2">
    <source>
        <dbReference type="ARBA" id="ARBA00022448"/>
    </source>
</evidence>
<dbReference type="OrthoDB" id="5801785at2"/>
<dbReference type="RefSeq" id="WP_109675069.1">
    <property type="nucleotide sequence ID" value="NZ_CP086615.1"/>
</dbReference>
<dbReference type="AlphaFoldDB" id="A0A2U2N989"/>
<evidence type="ECO:0000256" key="6">
    <source>
        <dbReference type="ARBA" id="ARBA00022989"/>
    </source>
</evidence>
<keyword evidence="6 9" id="KW-1133">Transmembrane helix</keyword>
<dbReference type="PANTHER" id="PTHR35011">
    <property type="entry name" value="2,3-DIKETO-L-GULONATE TRAP TRANSPORTER SMALL PERMEASE PROTEIN YIAM"/>
    <property type="match status" value="1"/>
</dbReference>
<feature type="transmembrane region" description="Helical" evidence="9">
    <location>
        <begin position="12"/>
        <end position="36"/>
    </location>
</feature>
<evidence type="ECO:0000313" key="11">
    <source>
        <dbReference type="EMBL" id="PWG65745.1"/>
    </source>
</evidence>
<protein>
    <recommendedName>
        <fullName evidence="9">TRAP transporter small permease protein</fullName>
    </recommendedName>
</protein>
<gene>
    <name evidence="11" type="ORF">DEM34_00280</name>
</gene>
<feature type="domain" description="Tripartite ATP-independent periplasmic transporters DctQ component" evidence="10">
    <location>
        <begin position="25"/>
        <end position="148"/>
    </location>
</feature>
<evidence type="ECO:0000256" key="7">
    <source>
        <dbReference type="ARBA" id="ARBA00023136"/>
    </source>
</evidence>
<evidence type="ECO:0000256" key="3">
    <source>
        <dbReference type="ARBA" id="ARBA00022475"/>
    </source>
</evidence>
<keyword evidence="7 9" id="KW-0472">Membrane</keyword>
<organism evidence="11 12">
    <name type="scientific">Sediminicurvatus halobius</name>
    <dbReference type="NCBI Taxonomy" id="2182432"/>
    <lineage>
        <taxon>Bacteria</taxon>
        <taxon>Pseudomonadati</taxon>
        <taxon>Pseudomonadota</taxon>
        <taxon>Gammaproteobacteria</taxon>
        <taxon>Chromatiales</taxon>
        <taxon>Ectothiorhodospiraceae</taxon>
        <taxon>Sediminicurvatus</taxon>
    </lineage>
</organism>
<sequence length="172" mass="18646">MTTAKLRAGFEWLLEAITILLVVALAIVVLLGVGFRFGGNALNWYDEVASVMLAWVTYYGAALAALKRGHISVPGLVARQPRTLRVILVAIGEAIIIGFFALLAWYGWHVIQVLSGSTLVSVPIPVAVTQSTIPIGAALYVIAELLNLPTILREAWEGRSPPREEDVVEAMR</sequence>
<evidence type="ECO:0000256" key="4">
    <source>
        <dbReference type="ARBA" id="ARBA00022519"/>
    </source>
</evidence>
<dbReference type="Pfam" id="PF04290">
    <property type="entry name" value="DctQ"/>
    <property type="match status" value="1"/>
</dbReference>
<dbReference type="InterPro" id="IPR055348">
    <property type="entry name" value="DctQ"/>
</dbReference>
<keyword evidence="4 9" id="KW-0997">Cell inner membrane</keyword>
<comment type="subunit">
    <text evidence="9">The complex comprises the extracytoplasmic solute receptor protein and the two transmembrane proteins.</text>
</comment>
<comment type="caution">
    <text evidence="11">The sequence shown here is derived from an EMBL/GenBank/DDBJ whole genome shotgun (WGS) entry which is preliminary data.</text>
</comment>
<dbReference type="GO" id="GO:0022857">
    <property type="term" value="F:transmembrane transporter activity"/>
    <property type="evidence" value="ECO:0007669"/>
    <property type="project" value="UniProtKB-UniRule"/>
</dbReference>
<proteinExistence type="inferred from homology"/>
<evidence type="ECO:0000256" key="9">
    <source>
        <dbReference type="RuleBase" id="RU369079"/>
    </source>
</evidence>
<evidence type="ECO:0000259" key="10">
    <source>
        <dbReference type="Pfam" id="PF04290"/>
    </source>
</evidence>
<feature type="transmembrane region" description="Helical" evidence="9">
    <location>
        <begin position="120"/>
        <end position="143"/>
    </location>
</feature>
<evidence type="ECO:0000256" key="5">
    <source>
        <dbReference type="ARBA" id="ARBA00022692"/>
    </source>
</evidence>
<evidence type="ECO:0000256" key="8">
    <source>
        <dbReference type="ARBA" id="ARBA00038436"/>
    </source>
</evidence>
<comment type="subcellular location">
    <subcellularLocation>
        <location evidence="1 9">Cell inner membrane</location>
        <topology evidence="1 9">Multi-pass membrane protein</topology>
    </subcellularLocation>
</comment>
<dbReference type="GO" id="GO:0005886">
    <property type="term" value="C:plasma membrane"/>
    <property type="evidence" value="ECO:0007669"/>
    <property type="project" value="UniProtKB-SubCell"/>
</dbReference>
<keyword evidence="3" id="KW-1003">Cell membrane</keyword>
<keyword evidence="12" id="KW-1185">Reference proteome</keyword>
<reference evidence="11 12" key="1">
    <citation type="submission" date="2018-05" db="EMBL/GenBank/DDBJ databases">
        <title>Spiribacter halobius sp. nov., a moderately halophilic bacterium isolated from marine solar saltern.</title>
        <authorList>
            <person name="Zheng W.-S."/>
            <person name="Lu D.-C."/>
            <person name="Du Z.-J."/>
        </authorList>
    </citation>
    <scope>NUCLEOTIDE SEQUENCE [LARGE SCALE GENOMIC DNA]</scope>
    <source>
        <strain evidence="11 12">E85</strain>
    </source>
</reference>
<dbReference type="InterPro" id="IPR007387">
    <property type="entry name" value="TRAP_DctQ"/>
</dbReference>
<dbReference type="EMBL" id="QFFI01000001">
    <property type="protein sequence ID" value="PWG65745.1"/>
    <property type="molecule type" value="Genomic_DNA"/>
</dbReference>